<dbReference type="EMBL" id="SRRH01001290">
    <property type="protein sequence ID" value="KAG6281786.1"/>
    <property type="molecule type" value="Genomic_DNA"/>
</dbReference>
<comment type="caution">
    <text evidence="1">The sequence shown here is derived from an EMBL/GenBank/DDBJ whole genome shotgun (WGS) entry which is preliminary data.</text>
</comment>
<protein>
    <submittedName>
        <fullName evidence="1">Uncharacterized protein</fullName>
    </submittedName>
</protein>
<dbReference type="Proteomes" id="UP000707071">
    <property type="component" value="Unassembled WGS sequence"/>
</dbReference>
<keyword evidence="2" id="KW-1185">Reference proteome</keyword>
<gene>
    <name evidence="1" type="ORF">E4U09_000904</name>
</gene>
<proteinExistence type="predicted"/>
<evidence type="ECO:0000313" key="1">
    <source>
        <dbReference type="EMBL" id="KAG6281786.1"/>
    </source>
</evidence>
<evidence type="ECO:0000313" key="2">
    <source>
        <dbReference type="Proteomes" id="UP000707071"/>
    </source>
</evidence>
<organism evidence="1 2">
    <name type="scientific">Claviceps aff. purpurea</name>
    <dbReference type="NCBI Taxonomy" id="1967640"/>
    <lineage>
        <taxon>Eukaryota</taxon>
        <taxon>Fungi</taxon>
        <taxon>Dikarya</taxon>
        <taxon>Ascomycota</taxon>
        <taxon>Pezizomycotina</taxon>
        <taxon>Sordariomycetes</taxon>
        <taxon>Hypocreomycetidae</taxon>
        <taxon>Hypocreales</taxon>
        <taxon>Clavicipitaceae</taxon>
        <taxon>Claviceps</taxon>
    </lineage>
</organism>
<dbReference type="AlphaFoldDB" id="A0A9P7Q967"/>
<accession>A0A9P7Q967</accession>
<sequence>MASLHLQDKSSLLNTFIGLSQAISSQGILTDGLLHQGHIKQTVDAPADKILQRMAFQYRQWNGRSDRFVTSTGTSKNTVNPSIISSQDLICSLLKLSFYFILDKCRRKSFPLGALYNFKVLRSCSAYFGSTNDGPYPVRRIRKRGSASY</sequence>
<reference evidence="1 2" key="1">
    <citation type="journal article" date="2020" name="bioRxiv">
        <title>Whole genome comparisons of ergot fungi reveals the divergence and evolution of species within the genus Claviceps are the result of varying mechanisms driving genome evolution and host range expansion.</title>
        <authorList>
            <person name="Wyka S.A."/>
            <person name="Mondo S.J."/>
            <person name="Liu M."/>
            <person name="Dettman J."/>
            <person name="Nalam V."/>
            <person name="Broders K.D."/>
        </authorList>
    </citation>
    <scope>NUCLEOTIDE SEQUENCE [LARGE SCALE GENOMIC DNA]</scope>
    <source>
        <strain evidence="1 2">Clav52</strain>
    </source>
</reference>
<name>A0A9P7Q967_9HYPO</name>